<dbReference type="InterPro" id="IPR012337">
    <property type="entry name" value="RNaseH-like_sf"/>
</dbReference>
<feature type="domain" description="3'-5' exonuclease" evidence="3">
    <location>
        <begin position="59"/>
        <end position="183"/>
    </location>
</feature>
<dbReference type="Proteomes" id="UP001567538">
    <property type="component" value="Unassembled WGS sequence"/>
</dbReference>
<comment type="caution">
    <text evidence="4">The sequence shown here is derived from an EMBL/GenBank/DDBJ whole genome shotgun (WGS) entry which is preliminary data.</text>
</comment>
<dbReference type="Pfam" id="PF01612">
    <property type="entry name" value="DNA_pol_A_exo1"/>
    <property type="match status" value="1"/>
</dbReference>
<keyword evidence="1" id="KW-0540">Nuclease</keyword>
<dbReference type="Gene3D" id="3.30.420.10">
    <property type="entry name" value="Ribonuclease H-like superfamily/Ribonuclease H"/>
    <property type="match status" value="1"/>
</dbReference>
<keyword evidence="2" id="KW-0378">Hydrolase</keyword>
<evidence type="ECO:0000256" key="1">
    <source>
        <dbReference type="ARBA" id="ARBA00022722"/>
    </source>
</evidence>
<name>A0ABD1GY18_SALDI</name>
<sequence length="198" mass="22819">MTAIYTVPCDSYHVRTTVTSEASVVRRWVHSIRFRHRFRRRDGCLVVGLGVQWVSRYAATLQLCVGTNCLIFQLYHADHCPAVLRRFLVDPDVFLVGLWNHSDAAMLMGSWHGLEVRRLVDVRKVAHDFRGCRLGASMEELAEEILGIYGMRKDKAVGRSDWEDEDLTSHQVVYACHDVFLSFLMAMELSVWEWEGDD</sequence>
<dbReference type="PANTHER" id="PTHR13620:SF59">
    <property type="entry name" value="POLYNUCLEOTIDYL TRANSFERASE, RIBONUCLEASE H-LIKE SUPERFAMILY PROTEIN"/>
    <property type="match status" value="1"/>
</dbReference>
<dbReference type="InterPro" id="IPR002562">
    <property type="entry name" value="3'-5'_exonuclease_dom"/>
</dbReference>
<dbReference type="AlphaFoldDB" id="A0ABD1GY18"/>
<dbReference type="InterPro" id="IPR036397">
    <property type="entry name" value="RNaseH_sf"/>
</dbReference>
<dbReference type="CDD" id="cd06141">
    <property type="entry name" value="WRN_exo"/>
    <property type="match status" value="1"/>
</dbReference>
<organism evidence="4 5">
    <name type="scientific">Salvia divinorum</name>
    <name type="common">Maria pastora</name>
    <name type="synonym">Diviner's sage</name>
    <dbReference type="NCBI Taxonomy" id="28513"/>
    <lineage>
        <taxon>Eukaryota</taxon>
        <taxon>Viridiplantae</taxon>
        <taxon>Streptophyta</taxon>
        <taxon>Embryophyta</taxon>
        <taxon>Tracheophyta</taxon>
        <taxon>Spermatophyta</taxon>
        <taxon>Magnoliopsida</taxon>
        <taxon>eudicotyledons</taxon>
        <taxon>Gunneridae</taxon>
        <taxon>Pentapetalae</taxon>
        <taxon>asterids</taxon>
        <taxon>lamiids</taxon>
        <taxon>Lamiales</taxon>
        <taxon>Lamiaceae</taxon>
        <taxon>Nepetoideae</taxon>
        <taxon>Mentheae</taxon>
        <taxon>Salviinae</taxon>
        <taxon>Salvia</taxon>
        <taxon>Salvia subgen. Calosphace</taxon>
    </lineage>
</organism>
<dbReference type="GO" id="GO:0008408">
    <property type="term" value="F:3'-5' exonuclease activity"/>
    <property type="evidence" value="ECO:0007669"/>
    <property type="project" value="UniProtKB-ARBA"/>
</dbReference>
<gene>
    <name evidence="4" type="ORF">AAHA92_17057</name>
</gene>
<dbReference type="EMBL" id="JBEAFC010000007">
    <property type="protein sequence ID" value="KAL1548879.1"/>
    <property type="molecule type" value="Genomic_DNA"/>
</dbReference>
<evidence type="ECO:0000256" key="2">
    <source>
        <dbReference type="ARBA" id="ARBA00022801"/>
    </source>
</evidence>
<protein>
    <submittedName>
        <fullName evidence="4">Exonuclease 3'-5' domain-containing protein 2-like</fullName>
    </submittedName>
</protein>
<evidence type="ECO:0000259" key="3">
    <source>
        <dbReference type="Pfam" id="PF01612"/>
    </source>
</evidence>
<evidence type="ECO:0000313" key="5">
    <source>
        <dbReference type="Proteomes" id="UP001567538"/>
    </source>
</evidence>
<accession>A0ABD1GY18</accession>
<evidence type="ECO:0000313" key="4">
    <source>
        <dbReference type="EMBL" id="KAL1548879.1"/>
    </source>
</evidence>
<reference evidence="4 5" key="1">
    <citation type="submission" date="2024-06" db="EMBL/GenBank/DDBJ databases">
        <title>A chromosome level genome sequence of Diviner's sage (Salvia divinorum).</title>
        <authorList>
            <person name="Ford S.A."/>
            <person name="Ro D.-K."/>
            <person name="Ness R.W."/>
            <person name="Phillips M.A."/>
        </authorList>
    </citation>
    <scope>NUCLEOTIDE SEQUENCE [LARGE SCALE GENOMIC DNA]</scope>
    <source>
        <strain evidence="4">SAF-2024a</strain>
        <tissue evidence="4">Leaf</tissue>
    </source>
</reference>
<dbReference type="SUPFAM" id="SSF53098">
    <property type="entry name" value="Ribonuclease H-like"/>
    <property type="match status" value="1"/>
</dbReference>
<proteinExistence type="predicted"/>
<keyword evidence="5" id="KW-1185">Reference proteome</keyword>
<dbReference type="PANTHER" id="PTHR13620">
    <property type="entry name" value="3-5 EXONUCLEASE"/>
    <property type="match status" value="1"/>
</dbReference>
<dbReference type="InterPro" id="IPR051132">
    <property type="entry name" value="3-5_Exonuclease_domain"/>
</dbReference>